<dbReference type="AlphaFoldDB" id="A0A7C8I4V3"/>
<keyword evidence="4" id="KW-1185">Reference proteome</keyword>
<comment type="caution">
    <text evidence="3">The sequence shown here is derived from an EMBL/GenBank/DDBJ whole genome shotgun (WGS) entry which is preliminary data.</text>
</comment>
<dbReference type="EMBL" id="JAADJZ010000013">
    <property type="protein sequence ID" value="KAF2870889.1"/>
    <property type="molecule type" value="Genomic_DNA"/>
</dbReference>
<evidence type="ECO:0000256" key="2">
    <source>
        <dbReference type="SAM" id="Phobius"/>
    </source>
</evidence>
<reference evidence="3 4" key="1">
    <citation type="submission" date="2020-01" db="EMBL/GenBank/DDBJ databases">
        <authorList>
            <consortium name="DOE Joint Genome Institute"/>
            <person name="Haridas S."/>
            <person name="Albert R."/>
            <person name="Binder M."/>
            <person name="Bloem J."/>
            <person name="Labutti K."/>
            <person name="Salamov A."/>
            <person name="Andreopoulos B."/>
            <person name="Baker S.E."/>
            <person name="Barry K."/>
            <person name="Bills G."/>
            <person name="Bluhm B.H."/>
            <person name="Cannon C."/>
            <person name="Castanera R."/>
            <person name="Culley D.E."/>
            <person name="Daum C."/>
            <person name="Ezra D."/>
            <person name="Gonzalez J.B."/>
            <person name="Henrissat B."/>
            <person name="Kuo A."/>
            <person name="Liang C."/>
            <person name="Lipzen A."/>
            <person name="Lutzoni F."/>
            <person name="Magnuson J."/>
            <person name="Mondo S."/>
            <person name="Nolan M."/>
            <person name="Ohm R."/>
            <person name="Pangilinan J."/>
            <person name="Park H.-J.H."/>
            <person name="Ramirez L."/>
            <person name="Alfaro M."/>
            <person name="Sun H."/>
            <person name="Tritt A."/>
            <person name="Yoshinaga Y."/>
            <person name="Zwiers L.-H.L."/>
            <person name="Turgeon B.G."/>
            <person name="Goodwin S.B."/>
            <person name="Spatafora J.W."/>
            <person name="Crous P.W."/>
            <person name="Grigoriev I.V."/>
        </authorList>
    </citation>
    <scope>NUCLEOTIDE SEQUENCE [LARGE SCALE GENOMIC DNA]</scope>
    <source>
        <strain evidence="3 4">CBS 611.86</strain>
    </source>
</reference>
<feature type="compositionally biased region" description="Basic residues" evidence="1">
    <location>
        <begin position="70"/>
        <end position="84"/>
    </location>
</feature>
<evidence type="ECO:0000313" key="3">
    <source>
        <dbReference type="EMBL" id="KAF2870889.1"/>
    </source>
</evidence>
<protein>
    <submittedName>
        <fullName evidence="3">Uncharacterized protein</fullName>
    </submittedName>
</protein>
<sequence length="264" mass="28466">MSSAFNPLYMAGPPLLLLISIPLSVFATVTTTIAIGTLTVRVSILYFELAVAILHSYLFPLPSKLVANRPSRRRTSLEHSRRRSSTSTASSQDTAIPATPQSSPQRRHQKSGSLASIVGTSQITRDFEGVGGWRLPGNDDEEALWMGMNSRLQLPAVIAKRHHQRSLTGGSPTQRWSWNADAARTSPVQSRARTPIRATAGEGTGADGYFPPLLEIVRPLSSSASDLVGRTTREERRKSASGSSTSSAASSWRAPIMAVKEASE</sequence>
<proteinExistence type="predicted"/>
<organism evidence="3 4">
    <name type="scientific">Massariosphaeria phaeospora</name>
    <dbReference type="NCBI Taxonomy" id="100035"/>
    <lineage>
        <taxon>Eukaryota</taxon>
        <taxon>Fungi</taxon>
        <taxon>Dikarya</taxon>
        <taxon>Ascomycota</taxon>
        <taxon>Pezizomycotina</taxon>
        <taxon>Dothideomycetes</taxon>
        <taxon>Pleosporomycetidae</taxon>
        <taxon>Pleosporales</taxon>
        <taxon>Pleosporales incertae sedis</taxon>
        <taxon>Massariosphaeria</taxon>
    </lineage>
</organism>
<evidence type="ECO:0000313" key="4">
    <source>
        <dbReference type="Proteomes" id="UP000481861"/>
    </source>
</evidence>
<feature type="compositionally biased region" description="Low complexity" evidence="1">
    <location>
        <begin position="240"/>
        <end position="251"/>
    </location>
</feature>
<dbReference type="OrthoDB" id="4492972at2759"/>
<keyword evidence="2" id="KW-0812">Transmembrane</keyword>
<evidence type="ECO:0000256" key="1">
    <source>
        <dbReference type="SAM" id="MobiDB-lite"/>
    </source>
</evidence>
<keyword evidence="2" id="KW-0472">Membrane</keyword>
<name>A0A7C8I4V3_9PLEO</name>
<feature type="transmembrane region" description="Helical" evidence="2">
    <location>
        <begin position="44"/>
        <end position="67"/>
    </location>
</feature>
<keyword evidence="2" id="KW-1133">Transmembrane helix</keyword>
<feature type="region of interest" description="Disordered" evidence="1">
    <location>
        <begin position="224"/>
        <end position="264"/>
    </location>
</feature>
<gene>
    <name evidence="3" type="ORF">BDV95DRAFT_629345</name>
</gene>
<dbReference type="Proteomes" id="UP000481861">
    <property type="component" value="Unassembled WGS sequence"/>
</dbReference>
<feature type="region of interest" description="Disordered" evidence="1">
    <location>
        <begin position="70"/>
        <end position="115"/>
    </location>
</feature>
<accession>A0A7C8I4V3</accession>